<sequence length="263" mass="29390">MNINIHQKNNHWNLGLTRISGSLPAEKAAAVVTEKVAEFGLKLGDSIVCSDTDGASMMVKFGKVVPTEHQTCYTHGMHLAVQEVLYEKPSQQIQQNSFEDSSDDDEVSSDESESDTEVSFLGAAMDENIPIPKVKVHLQSVITKVRKIVKLFRKSPVKNDVLQEEIKKEHGKEVSLILDSRTRWNSLLSMIQQFLKVKHSIRKVLKDISPHLICSDDEEDTLSDIVAALEPVKLAAALCRQNATLLTAEGIFKFLVNRLKQQD</sequence>
<evidence type="ECO:0000256" key="6">
    <source>
        <dbReference type="SAM" id="MobiDB-lite"/>
    </source>
</evidence>
<dbReference type="SUPFAM" id="SSF53098">
    <property type="entry name" value="Ribonuclease H-like"/>
    <property type="match status" value="1"/>
</dbReference>
<organism evidence="7 8">
    <name type="scientific">Hydra vulgaris</name>
    <name type="common">Hydra</name>
    <name type="synonym">Hydra attenuata</name>
    <dbReference type="NCBI Taxonomy" id="6087"/>
    <lineage>
        <taxon>Eukaryota</taxon>
        <taxon>Metazoa</taxon>
        <taxon>Cnidaria</taxon>
        <taxon>Hydrozoa</taxon>
        <taxon>Hydroidolina</taxon>
        <taxon>Anthoathecata</taxon>
        <taxon>Aplanulata</taxon>
        <taxon>Hydridae</taxon>
        <taxon>Hydra</taxon>
    </lineage>
</organism>
<feature type="region of interest" description="Disordered" evidence="6">
    <location>
        <begin position="92"/>
        <end position="117"/>
    </location>
</feature>
<gene>
    <name evidence="8" type="primary">LOC136087194</name>
</gene>
<protein>
    <submittedName>
        <fullName evidence="8">Uncharacterized protein LOC136087194</fullName>
    </submittedName>
</protein>
<keyword evidence="4" id="KW-0862">Zinc</keyword>
<evidence type="ECO:0000256" key="4">
    <source>
        <dbReference type="ARBA" id="ARBA00022833"/>
    </source>
</evidence>
<name>A0ABM4CUZ3_HYDVU</name>
<dbReference type="RefSeq" id="XP_065665757.1">
    <property type="nucleotide sequence ID" value="XM_065809685.1"/>
</dbReference>
<reference evidence="8" key="1">
    <citation type="submission" date="2025-08" db="UniProtKB">
        <authorList>
            <consortium name="RefSeq"/>
        </authorList>
    </citation>
    <scope>IDENTIFICATION</scope>
</reference>
<comment type="subcellular location">
    <subcellularLocation>
        <location evidence="1">Nucleus</location>
    </subcellularLocation>
</comment>
<dbReference type="InterPro" id="IPR052035">
    <property type="entry name" value="ZnF_BED_domain_contain"/>
</dbReference>
<dbReference type="Proteomes" id="UP001652625">
    <property type="component" value="Chromosome 11"/>
</dbReference>
<dbReference type="PANTHER" id="PTHR46481">
    <property type="entry name" value="ZINC FINGER BED DOMAIN-CONTAINING PROTEIN 4"/>
    <property type="match status" value="1"/>
</dbReference>
<evidence type="ECO:0000256" key="1">
    <source>
        <dbReference type="ARBA" id="ARBA00004123"/>
    </source>
</evidence>
<evidence type="ECO:0000256" key="2">
    <source>
        <dbReference type="ARBA" id="ARBA00022723"/>
    </source>
</evidence>
<keyword evidence="7" id="KW-1185">Reference proteome</keyword>
<evidence type="ECO:0000313" key="8">
    <source>
        <dbReference type="RefSeq" id="XP_065665757.1"/>
    </source>
</evidence>
<proteinExistence type="predicted"/>
<accession>A0ABM4CUZ3</accession>
<dbReference type="InterPro" id="IPR012337">
    <property type="entry name" value="RNaseH-like_sf"/>
</dbReference>
<dbReference type="GeneID" id="136087194"/>
<evidence type="ECO:0000256" key="5">
    <source>
        <dbReference type="ARBA" id="ARBA00023242"/>
    </source>
</evidence>
<keyword evidence="3" id="KW-0863">Zinc-finger</keyword>
<keyword evidence="5" id="KW-0539">Nucleus</keyword>
<evidence type="ECO:0000313" key="7">
    <source>
        <dbReference type="Proteomes" id="UP001652625"/>
    </source>
</evidence>
<dbReference type="PANTHER" id="PTHR46481:SF10">
    <property type="entry name" value="ZINC FINGER BED DOMAIN-CONTAINING PROTEIN 39"/>
    <property type="match status" value="1"/>
</dbReference>
<evidence type="ECO:0000256" key="3">
    <source>
        <dbReference type="ARBA" id="ARBA00022771"/>
    </source>
</evidence>
<keyword evidence="2" id="KW-0479">Metal-binding</keyword>
<feature type="compositionally biased region" description="Acidic residues" evidence="6">
    <location>
        <begin position="100"/>
        <end position="116"/>
    </location>
</feature>